<sequence length="116" mass="13494">MELMTREMEGKLKSFPFYSQDGKGDDAIVVMKFFNPYGLGTWYVLEAEKQENGDYLFFGYVESPITPEFNEYGYFSLSELENLKIPIKINGITVSYGRIERDLYFERVRIGDIIGN</sequence>
<gene>
    <name evidence="1" type="ordered locus">mru_0298</name>
</gene>
<dbReference type="Pfam" id="PF11171">
    <property type="entry name" value="DUF2958"/>
    <property type="match status" value="1"/>
</dbReference>
<evidence type="ECO:0000313" key="1">
    <source>
        <dbReference type="EMBL" id="ADC46150.1"/>
    </source>
</evidence>
<dbReference type="PATRIC" id="fig|634498.28.peg.301"/>
<dbReference type="Proteomes" id="UP000008680">
    <property type="component" value="Chromosome"/>
</dbReference>
<accession>D3DZX4</accession>
<protein>
    <recommendedName>
        <fullName evidence="3">DUF2958 domain-containing protein</fullName>
    </recommendedName>
</protein>
<keyword evidence="2" id="KW-1185">Reference proteome</keyword>
<reference evidence="1 2" key="1">
    <citation type="journal article" date="2010" name="PLoS ONE">
        <title>The genome sequence of the rumen methanogen Methanobrevibacter ruminantium reveals new possibilities for controlling ruminant methane emissions.</title>
        <authorList>
            <person name="Leahy S.C."/>
            <person name="Kelly W.J."/>
            <person name="Altermann E."/>
            <person name="Ronimus R.S."/>
            <person name="Yeoman C.J."/>
            <person name="Pacheco D.M."/>
            <person name="Li D."/>
            <person name="Kong Z."/>
            <person name="McTavish S."/>
            <person name="Sang C."/>
            <person name="Lambie S.C."/>
            <person name="Janssen P.H."/>
            <person name="Dey D."/>
            <person name="Attwood G.T."/>
        </authorList>
    </citation>
    <scope>NUCLEOTIDE SEQUENCE [LARGE SCALE GENOMIC DNA]</scope>
    <source>
        <strain evidence="2">ATCC 35063 / DSM 1093 / JCM 13430 / OCM 146 / M1</strain>
    </source>
</reference>
<dbReference type="EMBL" id="CP001719">
    <property type="protein sequence ID" value="ADC46150.1"/>
    <property type="molecule type" value="Genomic_DNA"/>
</dbReference>
<dbReference type="eggNOG" id="ENOG502N5A9">
    <property type="taxonomic scope" value="Archaea"/>
</dbReference>
<dbReference type="AlphaFoldDB" id="D3DZX4"/>
<dbReference type="InterPro" id="IPR021341">
    <property type="entry name" value="DUF2958"/>
</dbReference>
<organism evidence="1 2">
    <name type="scientific">Methanobrevibacter ruminantium (strain ATCC 35063 / DSM 1093 / JCM 13430 / OCM 146 / M1)</name>
    <name type="common">Methanobacterium ruminantium</name>
    <dbReference type="NCBI Taxonomy" id="634498"/>
    <lineage>
        <taxon>Archaea</taxon>
        <taxon>Methanobacteriati</taxon>
        <taxon>Methanobacteriota</taxon>
        <taxon>Methanomada group</taxon>
        <taxon>Methanobacteria</taxon>
        <taxon>Methanobacteriales</taxon>
        <taxon>Methanobacteriaceae</taxon>
        <taxon>Methanobrevibacter</taxon>
    </lineage>
</organism>
<evidence type="ECO:0008006" key="3">
    <source>
        <dbReference type="Google" id="ProtNLM"/>
    </source>
</evidence>
<name>D3DZX4_METRM</name>
<dbReference type="STRING" id="634498.mru_0298"/>
<proteinExistence type="predicted"/>
<evidence type="ECO:0000313" key="2">
    <source>
        <dbReference type="Proteomes" id="UP000008680"/>
    </source>
</evidence>
<dbReference type="HOGENOM" id="CLU_119528_2_0_2"/>
<dbReference type="KEGG" id="mru:mru_0298"/>